<dbReference type="PANTHER" id="PTHR43294:SF20">
    <property type="entry name" value="P-TYPE ATPASE"/>
    <property type="match status" value="1"/>
</dbReference>
<dbReference type="RefSeq" id="WP_014081527.1">
    <property type="nucleotide sequence ID" value="NC_015978.1"/>
</dbReference>
<dbReference type="KEGG" id="lsn:LSA_01970"/>
<dbReference type="SMART" id="SM00831">
    <property type="entry name" value="Cation_ATPase_N"/>
    <property type="match status" value="1"/>
</dbReference>
<dbReference type="InterPro" id="IPR023298">
    <property type="entry name" value="ATPase_P-typ_TM_dom_sf"/>
</dbReference>
<keyword evidence="3" id="KW-0597">Phosphoprotein</keyword>
<dbReference type="SUPFAM" id="SSF81653">
    <property type="entry name" value="Calcium ATPase, transduction domain A"/>
    <property type="match status" value="1"/>
</dbReference>
<name>G2KV67_FRUST</name>
<evidence type="ECO:0000256" key="11">
    <source>
        <dbReference type="SAM" id="Phobius"/>
    </source>
</evidence>
<feature type="domain" description="Cation-transporting P-type ATPase N-terminal" evidence="12">
    <location>
        <begin position="13"/>
        <end position="86"/>
    </location>
</feature>
<keyword evidence="8" id="KW-1278">Translocase</keyword>
<keyword evidence="10 11" id="KW-0472">Membrane</keyword>
<dbReference type="GO" id="GO:0005524">
    <property type="term" value="F:ATP binding"/>
    <property type="evidence" value="ECO:0007669"/>
    <property type="project" value="UniProtKB-KW"/>
</dbReference>
<evidence type="ECO:0000256" key="9">
    <source>
        <dbReference type="ARBA" id="ARBA00022989"/>
    </source>
</evidence>
<keyword evidence="5" id="KW-0547">Nucleotide-binding</keyword>
<evidence type="ECO:0000256" key="2">
    <source>
        <dbReference type="ARBA" id="ARBA00005675"/>
    </source>
</evidence>
<dbReference type="InterPro" id="IPR008250">
    <property type="entry name" value="ATPase_P-typ_transduc_dom_A_sf"/>
</dbReference>
<evidence type="ECO:0000256" key="5">
    <source>
        <dbReference type="ARBA" id="ARBA00022741"/>
    </source>
</evidence>
<dbReference type="STRING" id="714313.LSA_01970"/>
<evidence type="ECO:0000313" key="13">
    <source>
        <dbReference type="EMBL" id="AEN98665.1"/>
    </source>
</evidence>
<dbReference type="Pfam" id="PF00689">
    <property type="entry name" value="Cation_ATPase_C"/>
    <property type="match status" value="1"/>
</dbReference>
<comment type="similarity">
    <text evidence="2">Belongs to the cation transport ATPase (P-type) (TC 3.A.3) family. Type IIA subfamily.</text>
</comment>
<sequence length="448" mass="49923">MSQKEKPKPTSPEFYHQTDQVVIEEFHTDIKTGLTTTTAKARLKKDEYNELDSKPVPKWQILIQQFNNIIIYILMLAAIFTLLMRHYSDSSVITIVIIINALIGFAKEIKASNALEKIKTLLSAETNVYRDGTRTQMLARNLVVGDVVYLEAGDNVPADLRLVDLDNLRIQESALTGESDSVAKTINPLPLNTPISDQTNMAFASTGVTNGSGLGIVVAVGENTEIGKISTTVQDMKHQKSPLTKELDQLGAGISWFIIISSVILFVFGMFLQIYSIPVLAMAIITMIVGLMPEGLPALMQRPPRSKYQKLMNRHDVWQMIYVSLIIAGMALIAFSITERFHIPFFVASTMAVNIIICGKIYYLFNIRTTAPAFSKRVILSNKMAYVSIFAMILLQLIFTYVPFMNGVFSTSGLSITQWLIVVVASLPVLLVSESNKAWRKKHQLPIL</sequence>
<evidence type="ECO:0000256" key="4">
    <source>
        <dbReference type="ARBA" id="ARBA00022692"/>
    </source>
</evidence>
<feature type="transmembrane region" description="Helical" evidence="11">
    <location>
        <begin position="250"/>
        <end position="271"/>
    </location>
</feature>
<evidence type="ECO:0000256" key="6">
    <source>
        <dbReference type="ARBA" id="ARBA00022840"/>
    </source>
</evidence>
<dbReference type="Gene3D" id="1.20.1110.10">
    <property type="entry name" value="Calcium-transporting ATPase, transmembrane domain"/>
    <property type="match status" value="2"/>
</dbReference>
<comment type="subcellular location">
    <subcellularLocation>
        <location evidence="1">Endomembrane system</location>
        <topology evidence="1">Multi-pass membrane protein</topology>
    </subcellularLocation>
</comment>
<dbReference type="Pfam" id="PF00690">
    <property type="entry name" value="Cation_ATPase_N"/>
    <property type="match status" value="1"/>
</dbReference>
<feature type="transmembrane region" description="Helical" evidence="11">
    <location>
        <begin position="317"/>
        <end position="337"/>
    </location>
</feature>
<dbReference type="SUPFAM" id="SSF81665">
    <property type="entry name" value="Calcium ATPase, transmembrane domain M"/>
    <property type="match status" value="1"/>
</dbReference>
<feature type="transmembrane region" description="Helical" evidence="11">
    <location>
        <begin position="277"/>
        <end position="296"/>
    </location>
</feature>
<evidence type="ECO:0000313" key="14">
    <source>
        <dbReference type="Proteomes" id="UP000001285"/>
    </source>
</evidence>
<keyword evidence="4 11" id="KW-0812">Transmembrane</keyword>
<evidence type="ECO:0000256" key="1">
    <source>
        <dbReference type="ARBA" id="ARBA00004127"/>
    </source>
</evidence>
<keyword evidence="14" id="KW-1185">Reference proteome</keyword>
<dbReference type="GO" id="GO:0005886">
    <property type="term" value="C:plasma membrane"/>
    <property type="evidence" value="ECO:0007669"/>
    <property type="project" value="UniProtKB-SubCell"/>
</dbReference>
<organism evidence="13 14">
    <name type="scientific">Fructilactobacillus sanfranciscensis (strain TMW 1.1304)</name>
    <name type="common">Lactobacillus sanfranciscensis</name>
    <dbReference type="NCBI Taxonomy" id="714313"/>
    <lineage>
        <taxon>Bacteria</taxon>
        <taxon>Bacillati</taxon>
        <taxon>Bacillota</taxon>
        <taxon>Bacilli</taxon>
        <taxon>Lactobacillales</taxon>
        <taxon>Lactobacillaceae</taxon>
        <taxon>Fructilactobacillus</taxon>
    </lineage>
</organism>
<dbReference type="InterPro" id="IPR006068">
    <property type="entry name" value="ATPase_P-typ_cation-transptr_C"/>
</dbReference>
<feature type="transmembrane region" description="Helical" evidence="11">
    <location>
        <begin position="66"/>
        <end position="84"/>
    </location>
</feature>
<accession>G2KV67</accession>
<dbReference type="InterPro" id="IPR059000">
    <property type="entry name" value="ATPase_P-type_domA"/>
</dbReference>
<dbReference type="InterPro" id="IPR004014">
    <property type="entry name" value="ATPase_P-typ_cation-transptr_N"/>
</dbReference>
<evidence type="ECO:0000256" key="7">
    <source>
        <dbReference type="ARBA" id="ARBA00022842"/>
    </source>
</evidence>
<reference evidence="13 14" key="1">
    <citation type="journal article" date="2011" name="Microb. Cell Fact.">
        <title>Genomic analysis reveals Lactobacillus sanfranciscensis as stable element in traditional sourdoughs.</title>
        <authorList>
            <person name="Vogel R.F."/>
            <person name="Pavlovic M."/>
            <person name="Ehrmann M.A."/>
            <person name="Wiezer A."/>
            <person name="Liesegang H."/>
            <person name="Offschanka S."/>
            <person name="Voget S."/>
            <person name="Angelov A."/>
            <person name="Bocker G."/>
            <person name="Liebl W."/>
        </authorList>
    </citation>
    <scope>NUCLEOTIDE SEQUENCE [LARGE SCALE GENOMIC DNA]</scope>
    <source>
        <strain evidence="13 14">TMW 1.1304</strain>
    </source>
</reference>
<dbReference type="HOGENOM" id="CLU_610834_0_0_9"/>
<dbReference type="Gene3D" id="2.70.150.10">
    <property type="entry name" value="Calcium-transporting ATPase, cytoplasmic transduction domain A"/>
    <property type="match status" value="1"/>
</dbReference>
<feature type="transmembrane region" description="Helical" evidence="11">
    <location>
        <begin position="90"/>
        <end position="109"/>
    </location>
</feature>
<dbReference type="InterPro" id="IPR050510">
    <property type="entry name" value="Cation_transp_ATPase_P-type"/>
</dbReference>
<proteinExistence type="inferred from homology"/>
<evidence type="ECO:0000256" key="8">
    <source>
        <dbReference type="ARBA" id="ARBA00022967"/>
    </source>
</evidence>
<evidence type="ECO:0000259" key="12">
    <source>
        <dbReference type="SMART" id="SM00831"/>
    </source>
</evidence>
<dbReference type="PANTHER" id="PTHR43294">
    <property type="entry name" value="SODIUM/POTASSIUM-TRANSPORTING ATPASE SUBUNIT ALPHA"/>
    <property type="match status" value="1"/>
</dbReference>
<evidence type="ECO:0000256" key="10">
    <source>
        <dbReference type="ARBA" id="ARBA00023136"/>
    </source>
</evidence>
<dbReference type="EMBL" id="CP002461">
    <property type="protein sequence ID" value="AEN98665.1"/>
    <property type="molecule type" value="Genomic_DNA"/>
</dbReference>
<dbReference type="Proteomes" id="UP000001285">
    <property type="component" value="Chromosome"/>
</dbReference>
<feature type="transmembrane region" description="Helical" evidence="11">
    <location>
        <begin position="343"/>
        <end position="365"/>
    </location>
</feature>
<feature type="transmembrane region" description="Helical" evidence="11">
    <location>
        <begin position="385"/>
        <end position="404"/>
    </location>
</feature>
<dbReference type="AlphaFoldDB" id="G2KV67"/>
<dbReference type="Pfam" id="PF00122">
    <property type="entry name" value="E1-E2_ATPase"/>
    <property type="match status" value="1"/>
</dbReference>
<feature type="transmembrane region" description="Helical" evidence="11">
    <location>
        <begin position="416"/>
        <end position="433"/>
    </location>
</feature>
<dbReference type="eggNOG" id="COG0474">
    <property type="taxonomic scope" value="Bacteria"/>
</dbReference>
<dbReference type="FunFam" id="2.70.150.10:FF:000160">
    <property type="entry name" value="Sarcoplasmic/endoplasmic reticulum calcium ATPase 1"/>
    <property type="match status" value="1"/>
</dbReference>
<keyword evidence="6" id="KW-0067">ATP-binding</keyword>
<keyword evidence="7" id="KW-0460">Magnesium</keyword>
<evidence type="ECO:0000256" key="3">
    <source>
        <dbReference type="ARBA" id="ARBA00022553"/>
    </source>
</evidence>
<protein>
    <recommendedName>
        <fullName evidence="12">Cation-transporting P-type ATPase N-terminal domain-containing protein</fullName>
    </recommendedName>
</protein>
<keyword evidence="9 11" id="KW-1133">Transmembrane helix</keyword>
<gene>
    <name evidence="13" type="ordered locus">LSA_01970</name>
</gene>